<dbReference type="EMBL" id="JACSGR010000007">
    <property type="protein sequence ID" value="MBH5329974.1"/>
    <property type="molecule type" value="Genomic_DNA"/>
</dbReference>
<evidence type="ECO:0000313" key="4">
    <source>
        <dbReference type="Proteomes" id="UP000768471"/>
    </source>
</evidence>
<comment type="similarity">
    <text evidence="1 2">Belongs to the UPF0125 (RnfH) family.</text>
</comment>
<dbReference type="Proteomes" id="UP000768471">
    <property type="component" value="Unassembled WGS sequence"/>
</dbReference>
<evidence type="ECO:0000313" key="3">
    <source>
        <dbReference type="EMBL" id="MBH5329974.1"/>
    </source>
</evidence>
<reference evidence="3 4" key="1">
    <citation type="submission" date="2020-09" db="EMBL/GenBank/DDBJ databases">
        <title>Eikenella S3660 sp. nov., isolated from a throat swab.</title>
        <authorList>
            <person name="Buhl M."/>
        </authorList>
    </citation>
    <scope>NUCLEOTIDE SEQUENCE [LARGE SCALE GENOMIC DNA]</scope>
    <source>
        <strain evidence="3 4">S3360</strain>
    </source>
</reference>
<comment type="caution">
    <text evidence="3">The sequence shown here is derived from an EMBL/GenBank/DDBJ whole genome shotgun (WGS) entry which is preliminary data.</text>
</comment>
<accession>A0ABS0NCI0</accession>
<dbReference type="InterPro" id="IPR005346">
    <property type="entry name" value="RnfH"/>
</dbReference>
<dbReference type="InterPro" id="IPR016155">
    <property type="entry name" value="Mopterin_synth/thiamin_S_b"/>
</dbReference>
<proteinExistence type="inferred from homology"/>
<evidence type="ECO:0000256" key="1">
    <source>
        <dbReference type="ARBA" id="ARBA00010645"/>
    </source>
</evidence>
<protein>
    <recommendedName>
        <fullName evidence="2">UPF0125 protein H9Q10_09900</fullName>
    </recommendedName>
</protein>
<dbReference type="PANTHER" id="PTHR37483:SF1">
    <property type="entry name" value="UPF0125 PROTEIN RATB"/>
    <property type="match status" value="1"/>
</dbReference>
<dbReference type="HAMAP" id="MF_00460">
    <property type="entry name" value="UPF0125_RnfH"/>
    <property type="match status" value="1"/>
</dbReference>
<dbReference type="PANTHER" id="PTHR37483">
    <property type="entry name" value="UPF0125 PROTEIN RATB"/>
    <property type="match status" value="1"/>
</dbReference>
<dbReference type="Gene3D" id="3.10.20.280">
    <property type="entry name" value="RnfH-like"/>
    <property type="match status" value="1"/>
</dbReference>
<gene>
    <name evidence="3" type="ORF">H9Q10_09900</name>
</gene>
<dbReference type="InterPro" id="IPR037021">
    <property type="entry name" value="RnfH_sf"/>
</dbReference>
<dbReference type="Pfam" id="PF03658">
    <property type="entry name" value="Ub-RnfH"/>
    <property type="match status" value="1"/>
</dbReference>
<keyword evidence="4" id="KW-1185">Reference proteome</keyword>
<evidence type="ECO:0000256" key="2">
    <source>
        <dbReference type="HAMAP-Rule" id="MF_00460"/>
    </source>
</evidence>
<organism evidence="3 4">
    <name type="scientific">Eikenella glucosivorans</name>
    <dbReference type="NCBI Taxonomy" id="2766967"/>
    <lineage>
        <taxon>Bacteria</taxon>
        <taxon>Pseudomonadati</taxon>
        <taxon>Pseudomonadota</taxon>
        <taxon>Betaproteobacteria</taxon>
        <taxon>Neisseriales</taxon>
        <taxon>Neisseriaceae</taxon>
        <taxon>Eikenella</taxon>
    </lineage>
</organism>
<sequence>MPDDTLLNVEAAYAEQGKQCLLAFQVALGTTARQAVLQSALAAEFPHVDFAAAPLGIFGKKVKDDTELREGDRVEVYRPLLIDPKENRRRKAAAKQKKEAT</sequence>
<dbReference type="SUPFAM" id="SSF54285">
    <property type="entry name" value="MoaD/ThiS"/>
    <property type="match status" value="1"/>
</dbReference>
<dbReference type="RefSeq" id="WP_197903817.1">
    <property type="nucleotide sequence ID" value="NZ_JACSGR010000007.1"/>
</dbReference>
<name>A0ABS0NCI0_9NEIS</name>
<dbReference type="NCBIfam" id="NF002490">
    <property type="entry name" value="PRK01777.1"/>
    <property type="match status" value="1"/>
</dbReference>